<dbReference type="FunFam" id="1.10.510.10:FF:002737">
    <property type="entry name" value="Uncharacterized protein"/>
    <property type="match status" value="1"/>
</dbReference>
<dbReference type="GO" id="GO:0036498">
    <property type="term" value="P:IRE1-mediated unfolded protein response"/>
    <property type="evidence" value="ECO:0007669"/>
    <property type="project" value="TreeGrafter"/>
</dbReference>
<dbReference type="InterPro" id="IPR045133">
    <property type="entry name" value="IRE1/2-like"/>
</dbReference>
<dbReference type="GO" id="GO:1990604">
    <property type="term" value="C:IRE1-TRAF2-ASK1 complex"/>
    <property type="evidence" value="ECO:0007669"/>
    <property type="project" value="TreeGrafter"/>
</dbReference>
<dbReference type="Pfam" id="PF00069">
    <property type="entry name" value="Pkinase"/>
    <property type="match status" value="6"/>
</dbReference>
<dbReference type="GO" id="GO:0004521">
    <property type="term" value="F:RNA endonuclease activity"/>
    <property type="evidence" value="ECO:0007669"/>
    <property type="project" value="InterPro"/>
</dbReference>
<dbReference type="Gene3D" id="1.10.510.10">
    <property type="entry name" value="Transferase(Phosphotransferase) domain 1"/>
    <property type="match status" value="6"/>
</dbReference>
<dbReference type="Gene3D" id="3.30.200.20">
    <property type="entry name" value="Phosphorylase Kinase, domain 1"/>
    <property type="match status" value="1"/>
</dbReference>
<protein>
    <recommendedName>
        <fullName evidence="1">Protein kinase domain-containing protein</fullName>
    </recommendedName>
</protein>
<dbReference type="GO" id="GO:0004674">
    <property type="term" value="F:protein serine/threonine kinase activity"/>
    <property type="evidence" value="ECO:0007669"/>
    <property type="project" value="InterPro"/>
</dbReference>
<comment type="caution">
    <text evidence="2">The sequence shown here is derived from an EMBL/GenBank/DDBJ whole genome shotgun (WGS) entry which is preliminary data.</text>
</comment>
<dbReference type="GO" id="GO:0070059">
    <property type="term" value="P:intrinsic apoptotic signaling pathway in response to endoplasmic reticulum stress"/>
    <property type="evidence" value="ECO:0007669"/>
    <property type="project" value="TreeGrafter"/>
</dbReference>
<gene>
    <name evidence="2" type="ORF">DGAL_LOCUS12902</name>
</gene>
<dbReference type="SMART" id="SM00220">
    <property type="entry name" value="S_TKc"/>
    <property type="match status" value="4"/>
</dbReference>
<evidence type="ECO:0000313" key="3">
    <source>
        <dbReference type="Proteomes" id="UP000789390"/>
    </source>
</evidence>
<keyword evidence="3" id="KW-1185">Reference proteome</keyword>
<feature type="domain" description="Protein kinase" evidence="1">
    <location>
        <begin position="316"/>
        <end position="680"/>
    </location>
</feature>
<dbReference type="Proteomes" id="UP000789390">
    <property type="component" value="Unassembled WGS sequence"/>
</dbReference>
<dbReference type="InterPro" id="IPR000719">
    <property type="entry name" value="Prot_kinase_dom"/>
</dbReference>
<dbReference type="PANTHER" id="PTHR13954">
    <property type="entry name" value="IRE1-RELATED"/>
    <property type="match status" value="1"/>
</dbReference>
<dbReference type="InterPro" id="IPR011009">
    <property type="entry name" value="Kinase-like_dom_sf"/>
</dbReference>
<accession>A0A8J2S251</accession>
<dbReference type="EMBL" id="CAKKLH010000292">
    <property type="protein sequence ID" value="CAH0109424.1"/>
    <property type="molecule type" value="Genomic_DNA"/>
</dbReference>
<dbReference type="PROSITE" id="PS00108">
    <property type="entry name" value="PROTEIN_KINASE_ST"/>
    <property type="match status" value="1"/>
</dbReference>
<sequence length="1802" mass="203628">MQRSTNPTNDLIVSAEKSAEIIPNPFVFGDSVARGVCDGLEVAVKKIPRPIHSTEDDIVTLLTQLDHENVLKILAVDDDDGTRFSPPDSATGNFFVPGVAYRYVAMALCEATLDDFCRGKYDGPMPSDLTALNQIANGVKYIHSKGLVHGNIKPTNILISTERPIQLKLSDFGLTDLTSVEKKDGNPFNRSRYWMAFEMMQQLLSGDSSPIQATLNSDIFSTGCLFFYFLTRGIHLYGPPSFIVRNILVGNLVNLSQLPKDHRARPIIVQMVAKQPEDRIKMKQVVDEINKKSISALDNVPMVNYGPVQSIFSMEWSEKKKNVHGTFSVVFNATYAGVKVAVKQIENNNLNGNFNDELENAMKLLDHPNVLKMYSVVHTPQCKYFVIELCNATLKQYGSGEYKGPIPSEGQGLYQMACGLDYIHSQKLIHRDIKPSNVLISGTKSVQLKWSDFALSKATDEPGTFTPNAPPGTYDWMAPEILRDLMDSSKSSDESSNPVATTFSNIFSAGVETNNFAYDLIAKMINPTPEDRIPLENVIEVLKSFSSIDDDEDSSRESDTTKLQQLLVKQENDLAYYNGETDLVGQGSFGPFFADSVHDSGSVAVIRIERSQLAEIVQQEESNWFSIDHENVAKFVANENTFRFRFYATELHLMSLDELYSDDAVERKSFLEIPSDYSFLLQLTNGLDFIHTQGLIYCNINPQNVLLFSLSRVKWANQLGLKMEMAPKMLEWTAPEILAFNDSLQYKYCDISSDMFSAGCVFFFFLTEGVHLFAAAGTNEVSKTSILQCKKRNLKVLVKELWMVELIEDLTENDRKLRPCAADVIKTLISSKRKLNRLDKEKLSIRYFSDIRSSSPCTQAIPNLSSSNKGSMQQHSIGEIFVPEIKEIRGKIVTYYPNSSGVESFGFAGFFVFEGEKVSPIYNLGNIDILKQLHHPNVIKPYFQINGGGVVPHCVASLNQLFLKDDDIKKYRGPMPTDEQVLFQLTSGLDYIHSKDIIHRNIRPENILIVPSSSKWVQMKISNFNYAIRCQDLNSESRMSSLPTNTAEESIYWVSPEEKFLITVAQSTSFHQWNGTPNQIIAPKFRFVHCDTFSCGCVLLYFLLRGIHPFGSNNLVIPTNIARANPVNLKDLPENHFARPFIPRMIEIDPEQTIPLSQVVDDLKSFLPNGYFKTRNRLLNLHYIGNLNLVHSGPLSSVHYVTQEDGTGMAVKRIPLAASSLSLELTSKVFDELKALHHPNIVKMFEFDHDRLYRYFSMEFFKVSLDEWFNINSPYPKPPLYEGKFLFQLTSGLLHIHAEGFVHGSIKPSNIFVIEYNNDLQIKLSSDFGIIRENHLDKLLSSTPNWLAPELLQSLMRHSSKQITAVQCTKESDTFAAGNAFFYYWSRGQNLFSKNSGEKEDQRRKTAPEILTNILNGNHVNLFDLTSTGVQEIHQIDRIKGVIRWMTQKDPKQRPSLHQIIEYSPFLNPFPPPADKLQGIGGALIGNQKQPAEPTTASLQIQYSKDHVVGISADGLSKVFLGLAVKTTDRKSRDWNNLQPVPVAVKRMTNLGFKPQSEGKIILKSSAVDQERKERAKILMNLNHENVVKLYSFAKNLNYMTLALEKCRMSLADYIGRPLFHRDFIKMPSDKDVLLQMARGLDYIHSQNLIYRDVKPEKVLISENSVMKWSSDFGISRAVAACQPYFDQSKFTGSERWLANEIIDTSQANRLFNFTLLSGSIKCDTFALGCIFFFYLLSGIHPFGDDYNIQENIRIDNPVNVDQLSSEHFGFHAIKRMITKDVLMRPKLSDVIVCLEKETPLE</sequence>
<dbReference type="GO" id="GO:0005524">
    <property type="term" value="F:ATP binding"/>
    <property type="evidence" value="ECO:0007669"/>
    <property type="project" value="InterPro"/>
</dbReference>
<dbReference type="SUPFAM" id="SSF56112">
    <property type="entry name" value="Protein kinase-like (PK-like)"/>
    <property type="match status" value="6"/>
</dbReference>
<feature type="domain" description="Protein kinase" evidence="1">
    <location>
        <begin position="1"/>
        <end position="294"/>
    </location>
</feature>
<dbReference type="CDD" id="cd00180">
    <property type="entry name" value="PKc"/>
    <property type="match status" value="2"/>
</dbReference>
<dbReference type="OrthoDB" id="6334171at2759"/>
<organism evidence="2 3">
    <name type="scientific">Daphnia galeata</name>
    <dbReference type="NCBI Taxonomy" id="27404"/>
    <lineage>
        <taxon>Eukaryota</taxon>
        <taxon>Metazoa</taxon>
        <taxon>Ecdysozoa</taxon>
        <taxon>Arthropoda</taxon>
        <taxon>Crustacea</taxon>
        <taxon>Branchiopoda</taxon>
        <taxon>Diplostraca</taxon>
        <taxon>Cladocera</taxon>
        <taxon>Anomopoda</taxon>
        <taxon>Daphniidae</taxon>
        <taxon>Daphnia</taxon>
    </lineage>
</organism>
<feature type="domain" description="Protein kinase" evidence="1">
    <location>
        <begin position="1184"/>
        <end position="1467"/>
    </location>
</feature>
<dbReference type="GO" id="GO:0051082">
    <property type="term" value="F:unfolded protein binding"/>
    <property type="evidence" value="ECO:0007669"/>
    <property type="project" value="TreeGrafter"/>
</dbReference>
<dbReference type="InterPro" id="IPR008271">
    <property type="entry name" value="Ser/Thr_kinase_AS"/>
</dbReference>
<name>A0A8J2S251_9CRUS</name>
<evidence type="ECO:0000259" key="1">
    <source>
        <dbReference type="PROSITE" id="PS50011"/>
    </source>
</evidence>
<feature type="domain" description="Protein kinase" evidence="1">
    <location>
        <begin position="1505"/>
        <end position="1788"/>
    </location>
</feature>
<feature type="domain" description="Protein kinase" evidence="1">
    <location>
        <begin position="866"/>
        <end position="1167"/>
    </location>
</feature>
<reference evidence="2" key="1">
    <citation type="submission" date="2021-11" db="EMBL/GenBank/DDBJ databases">
        <authorList>
            <person name="Schell T."/>
        </authorList>
    </citation>
    <scope>NUCLEOTIDE SEQUENCE</scope>
    <source>
        <strain evidence="2">M5</strain>
    </source>
</reference>
<dbReference type="PROSITE" id="PS50011">
    <property type="entry name" value="PROTEIN_KINASE_DOM"/>
    <property type="match status" value="5"/>
</dbReference>
<dbReference type="PANTHER" id="PTHR13954:SF6">
    <property type="entry name" value="NON-SPECIFIC SERINE_THREONINE PROTEIN KINASE"/>
    <property type="match status" value="1"/>
</dbReference>
<evidence type="ECO:0000313" key="2">
    <source>
        <dbReference type="EMBL" id="CAH0109424.1"/>
    </source>
</evidence>
<proteinExistence type="predicted"/>